<dbReference type="CDD" id="cd04301">
    <property type="entry name" value="NAT_SF"/>
    <property type="match status" value="1"/>
</dbReference>
<dbReference type="Proteomes" id="UP000027604">
    <property type="component" value="Chromosome I"/>
</dbReference>
<comment type="catalytic activity">
    <reaction evidence="4">
        <text>L-methionine sulfone + acetyl-CoA = N-acetyl-L-methionine sulfone + CoA + H(+)</text>
        <dbReference type="Rhea" id="RHEA:47656"/>
        <dbReference type="ChEBI" id="CHEBI:15378"/>
        <dbReference type="ChEBI" id="CHEBI:57287"/>
        <dbReference type="ChEBI" id="CHEBI:57288"/>
        <dbReference type="ChEBI" id="CHEBI:87824"/>
        <dbReference type="ChEBI" id="CHEBI:87825"/>
    </reaction>
</comment>
<evidence type="ECO:0000256" key="1">
    <source>
        <dbReference type="ARBA" id="ARBA00022679"/>
    </source>
</evidence>
<dbReference type="PATRIC" id="fig|1349767.4.peg.2046"/>
<evidence type="ECO:0000259" key="5">
    <source>
        <dbReference type="PROSITE" id="PS51186"/>
    </source>
</evidence>
<organism evidence="6 7">
    <name type="scientific">Janthinobacterium agaricidamnosum NBRC 102515 = DSM 9628</name>
    <dbReference type="NCBI Taxonomy" id="1349767"/>
    <lineage>
        <taxon>Bacteria</taxon>
        <taxon>Pseudomonadati</taxon>
        <taxon>Pseudomonadota</taxon>
        <taxon>Betaproteobacteria</taxon>
        <taxon>Burkholderiales</taxon>
        <taxon>Oxalobacteraceae</taxon>
        <taxon>Janthinobacterium</taxon>
    </lineage>
</organism>
<dbReference type="KEGG" id="jag:GJA_5458"/>
<dbReference type="PANTHER" id="PTHR43072:SF23">
    <property type="entry name" value="UPF0039 PROTEIN C11D3.02C"/>
    <property type="match status" value="1"/>
</dbReference>
<evidence type="ECO:0000313" key="6">
    <source>
        <dbReference type="EMBL" id="CDG86054.1"/>
    </source>
</evidence>
<evidence type="ECO:0000256" key="3">
    <source>
        <dbReference type="ARBA" id="ARBA00050603"/>
    </source>
</evidence>
<dbReference type="PROSITE" id="PS51186">
    <property type="entry name" value="GNAT"/>
    <property type="match status" value="1"/>
</dbReference>
<feature type="domain" description="N-acetyltransferase" evidence="5">
    <location>
        <begin position="1"/>
        <end position="156"/>
    </location>
</feature>
<keyword evidence="1" id="KW-0808">Transferase</keyword>
<dbReference type="EMBL" id="HG322949">
    <property type="protein sequence ID" value="CDG86054.1"/>
    <property type="molecule type" value="Genomic_DNA"/>
</dbReference>
<dbReference type="FunFam" id="3.40.630.30:FF:000026">
    <property type="entry name" value="Phosphinothricin acetyltransferase"/>
    <property type="match status" value="1"/>
</dbReference>
<evidence type="ECO:0000256" key="2">
    <source>
        <dbReference type="ARBA" id="ARBA00023315"/>
    </source>
</evidence>
<dbReference type="Gene3D" id="3.40.630.30">
    <property type="match status" value="1"/>
</dbReference>
<evidence type="ECO:0000256" key="4">
    <source>
        <dbReference type="ARBA" id="ARBA00051334"/>
    </source>
</evidence>
<gene>
    <name evidence="6" type="ORF">GJA_5458</name>
</gene>
<dbReference type="SUPFAM" id="SSF55729">
    <property type="entry name" value="Acyl-CoA N-acyltransferases (Nat)"/>
    <property type="match status" value="1"/>
</dbReference>
<keyword evidence="7" id="KW-1185">Reference proteome</keyword>
<dbReference type="PANTHER" id="PTHR43072">
    <property type="entry name" value="N-ACETYLTRANSFERASE"/>
    <property type="match status" value="1"/>
</dbReference>
<dbReference type="AlphaFoldDB" id="W0VB75"/>
<protein>
    <submittedName>
        <fullName evidence="6">Putative antibiotic resistance</fullName>
    </submittedName>
</protein>
<evidence type="ECO:0000313" key="7">
    <source>
        <dbReference type="Proteomes" id="UP000027604"/>
    </source>
</evidence>
<dbReference type="HOGENOM" id="CLU_013985_4_4_4"/>
<dbReference type="eggNOG" id="COG1247">
    <property type="taxonomic scope" value="Bacteria"/>
</dbReference>
<dbReference type="InterPro" id="IPR016181">
    <property type="entry name" value="Acyl_CoA_acyltransferase"/>
</dbReference>
<dbReference type="RefSeq" id="WP_038497953.1">
    <property type="nucleotide sequence ID" value="NZ_BCTH01000020.1"/>
</dbReference>
<accession>W0VB75</accession>
<dbReference type="InterPro" id="IPR000182">
    <property type="entry name" value="GNAT_dom"/>
</dbReference>
<dbReference type="GO" id="GO:0016747">
    <property type="term" value="F:acyltransferase activity, transferring groups other than amino-acyl groups"/>
    <property type="evidence" value="ECO:0007669"/>
    <property type="project" value="InterPro"/>
</dbReference>
<dbReference type="Pfam" id="PF00583">
    <property type="entry name" value="Acetyltransf_1"/>
    <property type="match status" value="1"/>
</dbReference>
<proteinExistence type="predicted"/>
<dbReference type="STRING" id="1349767.GJA_5458"/>
<dbReference type="OrthoDB" id="5459937at2"/>
<sequence>MKFLECTEERHAQAILDIFNDAIVHSTALYDYKPRPFESMSAWFAVKRQQGFPVIGIEDDDGKLLGFASYGTFRAWPAYKYTVEHSIYIHKDSRGAGLGRKLLEQLITVAQQNQVHTMVGGIDISNTGSIALHEKYGFEHAGTIRQAAYKFGRWLDLGFYQLILSTPSHPIDG</sequence>
<reference evidence="6 7" key="1">
    <citation type="journal article" date="2015" name="Genome Announc.">
        <title>Genome Sequence of Mushroom Soft-Rot Pathogen Janthinobacterium agaricidamnosum.</title>
        <authorList>
            <person name="Graupner K."/>
            <person name="Lackner G."/>
            <person name="Hertweck C."/>
        </authorList>
    </citation>
    <scope>NUCLEOTIDE SEQUENCE [LARGE SCALE GENOMIC DNA]</scope>
    <source>
        <strain evidence="7">NBRC 102515 / DSM 9628</strain>
    </source>
</reference>
<comment type="catalytic activity">
    <reaction evidence="3">
        <text>L-methionine sulfoximine + acetyl-CoA = N-acetyl-L-methionine sulfoximine + CoA + H(+)</text>
        <dbReference type="Rhea" id="RHEA:47660"/>
        <dbReference type="ChEBI" id="CHEBI:15378"/>
        <dbReference type="ChEBI" id="CHEBI:57287"/>
        <dbReference type="ChEBI" id="CHEBI:57288"/>
        <dbReference type="ChEBI" id="CHEBI:87826"/>
        <dbReference type="ChEBI" id="CHEBI:87827"/>
    </reaction>
</comment>
<name>W0VB75_9BURK</name>
<keyword evidence="2" id="KW-0012">Acyltransferase</keyword>